<proteinExistence type="predicted"/>
<dbReference type="Pfam" id="PF13499">
    <property type="entry name" value="EF-hand_7"/>
    <property type="match status" value="2"/>
</dbReference>
<evidence type="ECO:0000313" key="4">
    <source>
        <dbReference type="Proteomes" id="UP000695000"/>
    </source>
</evidence>
<protein>
    <submittedName>
        <fullName evidence="5">Reticulocalbin-2</fullName>
    </submittedName>
</protein>
<feature type="domain" description="EF-hand" evidence="3">
    <location>
        <begin position="243"/>
        <end position="268"/>
    </location>
</feature>
<evidence type="ECO:0000313" key="5">
    <source>
        <dbReference type="RefSeq" id="XP_017769822.1"/>
    </source>
</evidence>
<organism evidence="4 5">
    <name type="scientific">Nicrophorus vespilloides</name>
    <name type="common">Boreal carrion beetle</name>
    <dbReference type="NCBI Taxonomy" id="110193"/>
    <lineage>
        <taxon>Eukaryota</taxon>
        <taxon>Metazoa</taxon>
        <taxon>Ecdysozoa</taxon>
        <taxon>Arthropoda</taxon>
        <taxon>Hexapoda</taxon>
        <taxon>Insecta</taxon>
        <taxon>Pterygota</taxon>
        <taxon>Neoptera</taxon>
        <taxon>Endopterygota</taxon>
        <taxon>Coleoptera</taxon>
        <taxon>Polyphaga</taxon>
        <taxon>Staphyliniformia</taxon>
        <taxon>Silphidae</taxon>
        <taxon>Nicrophorinae</taxon>
        <taxon>Nicrophorus</taxon>
    </lineage>
</organism>
<feature type="domain" description="EF-hand" evidence="3">
    <location>
        <begin position="116"/>
        <end position="151"/>
    </location>
</feature>
<dbReference type="PROSITE" id="PS50222">
    <property type="entry name" value="EF_HAND_2"/>
    <property type="match status" value="4"/>
</dbReference>
<evidence type="ECO:0000256" key="2">
    <source>
        <dbReference type="SAM" id="SignalP"/>
    </source>
</evidence>
<feature type="chain" id="PRO_5046060312" evidence="2">
    <location>
        <begin position="21"/>
        <end position="323"/>
    </location>
</feature>
<evidence type="ECO:0000256" key="1">
    <source>
        <dbReference type="ARBA" id="ARBA00022837"/>
    </source>
</evidence>
<keyword evidence="1" id="KW-0106">Calcium</keyword>
<evidence type="ECO:0000259" key="3">
    <source>
        <dbReference type="PROSITE" id="PS50222"/>
    </source>
</evidence>
<dbReference type="SMART" id="SM00054">
    <property type="entry name" value="EFh"/>
    <property type="match status" value="5"/>
</dbReference>
<dbReference type="PANTHER" id="PTHR10827:SF95">
    <property type="entry name" value="LD34388P"/>
    <property type="match status" value="1"/>
</dbReference>
<name>A0ABM1M5H2_NICVS</name>
<reference evidence="5" key="1">
    <citation type="submission" date="2025-08" db="UniProtKB">
        <authorList>
            <consortium name="RefSeq"/>
        </authorList>
    </citation>
    <scope>IDENTIFICATION</scope>
    <source>
        <tissue evidence="5">Whole Larva</tissue>
    </source>
</reference>
<dbReference type="GeneID" id="108557698"/>
<feature type="signal peptide" evidence="2">
    <location>
        <begin position="1"/>
        <end position="20"/>
    </location>
</feature>
<dbReference type="InterPro" id="IPR018247">
    <property type="entry name" value="EF_Hand_1_Ca_BS"/>
</dbReference>
<keyword evidence="4" id="KW-1185">Reference proteome</keyword>
<dbReference type="InterPro" id="IPR011992">
    <property type="entry name" value="EF-hand-dom_pair"/>
</dbReference>
<dbReference type="InterPro" id="IPR002048">
    <property type="entry name" value="EF_hand_dom"/>
</dbReference>
<sequence>MRTLLVVFAFVSSLSYCMNAAVVHQHSANMHKERLEDGAYSPRDRGHLSDSGEHDSDFDHEAILGSSKVAEEFEHLTKDESIRRLRILLKNMDLNKDQNIDRRELKSWIMRSFRMLSEEEAQERMEDADENEDGKVTWKEYISDAFGSDETGENLDNAHLMESDRIMWMAADANMDNILEGDEWIAFSHPEEHPAMLPVILNQTLKEKDTDRDGSISFQEFIGDRGVHRDTDWLLVEKQKFDHDFDKDKDGKLDGSEILSWVVPSNEEIAQEEVDHLFASSDDDHDDLLSFDEVIEHHDIFVGSEATDYGEHIHNIHQFQDEL</sequence>
<dbReference type="PANTHER" id="PTHR10827">
    <property type="entry name" value="RETICULOCALBIN"/>
    <property type="match status" value="1"/>
</dbReference>
<dbReference type="PROSITE" id="PS00018">
    <property type="entry name" value="EF_HAND_1"/>
    <property type="match status" value="6"/>
</dbReference>
<dbReference type="RefSeq" id="XP_017769822.1">
    <property type="nucleotide sequence ID" value="XM_017914333.1"/>
</dbReference>
<keyword evidence="2" id="KW-0732">Signal</keyword>
<dbReference type="Proteomes" id="UP000695000">
    <property type="component" value="Unplaced"/>
</dbReference>
<feature type="domain" description="EF-hand" evidence="3">
    <location>
        <begin position="269"/>
        <end position="304"/>
    </location>
</feature>
<dbReference type="SUPFAM" id="SSF47473">
    <property type="entry name" value="EF-hand"/>
    <property type="match status" value="2"/>
</dbReference>
<feature type="domain" description="EF-hand" evidence="3">
    <location>
        <begin position="80"/>
        <end position="115"/>
    </location>
</feature>
<gene>
    <name evidence="5" type="primary">LOC108557698</name>
</gene>
<dbReference type="Pfam" id="PF13202">
    <property type="entry name" value="EF-hand_5"/>
    <property type="match status" value="1"/>
</dbReference>
<accession>A0ABM1M5H2</accession>
<dbReference type="Gene3D" id="1.10.238.10">
    <property type="entry name" value="EF-hand"/>
    <property type="match status" value="3"/>
</dbReference>